<reference evidence="1" key="1">
    <citation type="submission" date="2020-08" db="EMBL/GenBank/DDBJ databases">
        <title>Multicomponent nature underlies the extraordinary mechanical properties of spider dragline silk.</title>
        <authorList>
            <person name="Kono N."/>
            <person name="Nakamura H."/>
            <person name="Mori M."/>
            <person name="Yoshida Y."/>
            <person name="Ohtoshi R."/>
            <person name="Malay A.D."/>
            <person name="Moran D.A.P."/>
            <person name="Tomita M."/>
            <person name="Numata K."/>
            <person name="Arakawa K."/>
        </authorList>
    </citation>
    <scope>NUCLEOTIDE SEQUENCE</scope>
</reference>
<name>A0A8X6SZJ4_TRICX</name>
<organism evidence="1 2">
    <name type="scientific">Trichonephila clavipes</name>
    <name type="common">Golden silk orbweaver</name>
    <name type="synonym">Nephila clavipes</name>
    <dbReference type="NCBI Taxonomy" id="2585209"/>
    <lineage>
        <taxon>Eukaryota</taxon>
        <taxon>Metazoa</taxon>
        <taxon>Ecdysozoa</taxon>
        <taxon>Arthropoda</taxon>
        <taxon>Chelicerata</taxon>
        <taxon>Arachnida</taxon>
        <taxon>Araneae</taxon>
        <taxon>Araneomorphae</taxon>
        <taxon>Entelegynae</taxon>
        <taxon>Araneoidea</taxon>
        <taxon>Nephilidae</taxon>
        <taxon>Trichonephila</taxon>
    </lineage>
</organism>
<dbReference type="AlphaFoldDB" id="A0A8X6SZJ4"/>
<dbReference type="Proteomes" id="UP000887159">
    <property type="component" value="Unassembled WGS sequence"/>
</dbReference>
<accession>A0A8X6SZJ4</accession>
<dbReference type="EMBL" id="BMAU01021357">
    <property type="protein sequence ID" value="GFY21061.1"/>
    <property type="molecule type" value="Genomic_DNA"/>
</dbReference>
<sequence>MVAKIDNLVVKSPKMMPAWLYPQDFARFPVNSHYSLVGRAREKTAKDFCTCVSPIRDDILTSSATIAQSAFNQGFRQKERQMRKLVLEQFTTAALKW</sequence>
<comment type="caution">
    <text evidence="1">The sequence shown here is derived from an EMBL/GenBank/DDBJ whole genome shotgun (WGS) entry which is preliminary data.</text>
</comment>
<proteinExistence type="predicted"/>
<protein>
    <submittedName>
        <fullName evidence="1">Uncharacterized protein</fullName>
    </submittedName>
</protein>
<evidence type="ECO:0000313" key="2">
    <source>
        <dbReference type="Proteomes" id="UP000887159"/>
    </source>
</evidence>
<gene>
    <name evidence="1" type="ORF">TNCV_3991051</name>
</gene>
<evidence type="ECO:0000313" key="1">
    <source>
        <dbReference type="EMBL" id="GFY21061.1"/>
    </source>
</evidence>
<keyword evidence="2" id="KW-1185">Reference proteome</keyword>